<accession>A0A0R1X067</accession>
<proteinExistence type="predicted"/>
<keyword evidence="1" id="KW-1133">Transmembrane helix</keyword>
<reference evidence="3 4" key="1">
    <citation type="journal article" date="2015" name="Genome Announc.">
        <title>Expanding the biotechnology potential of lactobacilli through comparative genomics of 213 strains and associated genera.</title>
        <authorList>
            <person name="Sun Z."/>
            <person name="Harris H.M."/>
            <person name="McCann A."/>
            <person name="Guo C."/>
            <person name="Argimon S."/>
            <person name="Zhang W."/>
            <person name="Yang X."/>
            <person name="Jeffery I.B."/>
            <person name="Cooney J.C."/>
            <person name="Kagawa T.F."/>
            <person name="Liu W."/>
            <person name="Song Y."/>
            <person name="Salvetti E."/>
            <person name="Wrobel A."/>
            <person name="Rasinkangas P."/>
            <person name="Parkhill J."/>
            <person name="Rea M.C."/>
            <person name="O'Sullivan O."/>
            <person name="Ritari J."/>
            <person name="Douillard F.P."/>
            <person name="Paul Ross R."/>
            <person name="Yang R."/>
            <person name="Briner A.E."/>
            <person name="Felis G.E."/>
            <person name="de Vos W.M."/>
            <person name="Barrangou R."/>
            <person name="Klaenhammer T.R."/>
            <person name="Caufield P.W."/>
            <person name="Cui Y."/>
            <person name="Zhang H."/>
            <person name="O'Toole P.W."/>
        </authorList>
    </citation>
    <scope>NUCLEOTIDE SEQUENCE [LARGE SCALE GENOMIC DNA]</scope>
    <source>
        <strain evidence="3 4">DSM 16991</strain>
    </source>
</reference>
<feature type="transmembrane region" description="Helical" evidence="1">
    <location>
        <begin position="123"/>
        <end position="156"/>
    </location>
</feature>
<feature type="domain" description="Prepilin peptidase A24 N-terminal" evidence="2">
    <location>
        <begin position="14"/>
        <end position="84"/>
    </location>
</feature>
<evidence type="ECO:0000313" key="4">
    <source>
        <dbReference type="Proteomes" id="UP000050949"/>
    </source>
</evidence>
<dbReference type="GO" id="GO:0006465">
    <property type="term" value="P:signal peptide processing"/>
    <property type="evidence" value="ECO:0007669"/>
    <property type="project" value="TreeGrafter"/>
</dbReference>
<dbReference type="GO" id="GO:0005886">
    <property type="term" value="C:plasma membrane"/>
    <property type="evidence" value="ECO:0007669"/>
    <property type="project" value="TreeGrafter"/>
</dbReference>
<organism evidence="3 4">
    <name type="scientific">Schleiferilactobacillus harbinensis DSM 16991</name>
    <dbReference type="NCBI Taxonomy" id="1122147"/>
    <lineage>
        <taxon>Bacteria</taxon>
        <taxon>Bacillati</taxon>
        <taxon>Bacillota</taxon>
        <taxon>Bacilli</taxon>
        <taxon>Lactobacillales</taxon>
        <taxon>Lactobacillaceae</taxon>
        <taxon>Schleiferilactobacillus</taxon>
    </lineage>
</organism>
<name>A0A0R1X067_9LACO</name>
<evidence type="ECO:0000259" key="2">
    <source>
        <dbReference type="Pfam" id="PF06750"/>
    </source>
</evidence>
<dbReference type="OrthoDB" id="9789291at2"/>
<dbReference type="PATRIC" id="fig|1122147.4.peg.2143"/>
<dbReference type="InterPro" id="IPR050882">
    <property type="entry name" value="Prepilin_peptidase/N-MTase"/>
</dbReference>
<dbReference type="Proteomes" id="UP000050949">
    <property type="component" value="Unassembled WGS sequence"/>
</dbReference>
<protein>
    <recommendedName>
        <fullName evidence="2">Prepilin peptidase A24 N-terminal domain-containing protein</fullName>
    </recommendedName>
</protein>
<evidence type="ECO:0000256" key="1">
    <source>
        <dbReference type="SAM" id="Phobius"/>
    </source>
</evidence>
<feature type="transmembrane region" description="Helical" evidence="1">
    <location>
        <begin position="99"/>
        <end position="116"/>
    </location>
</feature>
<keyword evidence="1" id="KW-0472">Membrane</keyword>
<dbReference type="PANTHER" id="PTHR30487:SF0">
    <property type="entry name" value="PREPILIN LEADER PEPTIDASE_N-METHYLTRANSFERASE-RELATED"/>
    <property type="match status" value="1"/>
</dbReference>
<feature type="transmembrane region" description="Helical" evidence="1">
    <location>
        <begin position="168"/>
        <end position="197"/>
    </location>
</feature>
<keyword evidence="1" id="KW-0812">Transmembrane</keyword>
<dbReference type="PROSITE" id="PS51257">
    <property type="entry name" value="PROKAR_LIPOPROTEIN"/>
    <property type="match status" value="1"/>
</dbReference>
<dbReference type="eggNOG" id="COG1989">
    <property type="taxonomic scope" value="Bacteria"/>
</dbReference>
<evidence type="ECO:0000313" key="3">
    <source>
        <dbReference type="EMBL" id="KRM23457.1"/>
    </source>
</evidence>
<comment type="caution">
    <text evidence="3">The sequence shown here is derived from an EMBL/GenBank/DDBJ whole genome shotgun (WGS) entry which is preliminary data.</text>
</comment>
<dbReference type="InterPro" id="IPR010627">
    <property type="entry name" value="Prepilin_pept_A24_N"/>
</dbReference>
<sequence length="222" mass="24307">MSEVSKMMMIFGGLTGACWASFLLCQAWRSTQNGPQPARSFCPACRGPIAGYDNIPVLSFLILRGRCRQCRTAIDPLGWYGEIAGLVGGSLVIRQPPSVITFAVLLSILAASDLYRYSFTDGWFWIGATVCLACAWQTLHWLPAALIFAAGILPVYYHKLGDGDWEVITLAALLFGLTPVLLWLLVASGLGIVLILLRRGNQHQPLPFLPVLFISLLVLISR</sequence>
<gene>
    <name evidence="3" type="ORF">FC91_GL002073</name>
</gene>
<dbReference type="PANTHER" id="PTHR30487">
    <property type="entry name" value="TYPE 4 PREPILIN-LIKE PROTEINS LEADER PEPTIDE-PROCESSING ENZYME"/>
    <property type="match status" value="1"/>
</dbReference>
<dbReference type="GO" id="GO:0004190">
    <property type="term" value="F:aspartic-type endopeptidase activity"/>
    <property type="evidence" value="ECO:0007669"/>
    <property type="project" value="TreeGrafter"/>
</dbReference>
<dbReference type="EMBL" id="AZFW01000161">
    <property type="protein sequence ID" value="KRM23457.1"/>
    <property type="molecule type" value="Genomic_DNA"/>
</dbReference>
<dbReference type="Pfam" id="PF06750">
    <property type="entry name" value="A24_N_bact"/>
    <property type="match status" value="1"/>
</dbReference>
<dbReference type="AlphaFoldDB" id="A0A0R1X067"/>